<dbReference type="OMA" id="IQYNHIF"/>
<sequence>MPMESVSQMKREKNGTYCCVVDCRKNQRVDGSRGIKFHSFPTNEKRYYQWVRAVRRENAHGSLWSPSSVSRICSSHFVGGVKSNDPESPAYYPTIFPSKHVKPKAMSDLKSFERRRSGENAKFIDEIAQTSEKPRQIADEDRSLSLDTNRIQYNHIFPDTLVGLYNGVDASIQTE</sequence>
<name>A0A553PQB8_TIGCA</name>
<dbReference type="GO" id="GO:0043565">
    <property type="term" value="F:sequence-specific DNA binding"/>
    <property type="evidence" value="ECO:0007669"/>
    <property type="project" value="InterPro"/>
</dbReference>
<dbReference type="InterPro" id="IPR038441">
    <property type="entry name" value="THAP_Znf_sf"/>
</dbReference>
<proteinExistence type="predicted"/>
<evidence type="ECO:0000256" key="1">
    <source>
        <dbReference type="ARBA" id="ARBA00022723"/>
    </source>
</evidence>
<protein>
    <recommendedName>
        <fullName evidence="6">THAP-type domain-containing protein</fullName>
    </recommendedName>
</protein>
<keyword evidence="4 5" id="KW-0238">DNA-binding</keyword>
<feature type="domain" description="THAP-type" evidence="6">
    <location>
        <begin position="9"/>
        <end position="96"/>
    </location>
</feature>
<comment type="caution">
    <text evidence="7">The sequence shown here is derived from an EMBL/GenBank/DDBJ whole genome shotgun (WGS) entry which is preliminary data.</text>
</comment>
<dbReference type="AlphaFoldDB" id="A0A553PQB8"/>
<dbReference type="Pfam" id="PF05485">
    <property type="entry name" value="THAP"/>
    <property type="match status" value="1"/>
</dbReference>
<dbReference type="SUPFAM" id="SSF57716">
    <property type="entry name" value="Glucocorticoid receptor-like (DNA-binding domain)"/>
    <property type="match status" value="1"/>
</dbReference>
<evidence type="ECO:0000313" key="8">
    <source>
        <dbReference type="Proteomes" id="UP000318571"/>
    </source>
</evidence>
<evidence type="ECO:0000313" key="7">
    <source>
        <dbReference type="EMBL" id="TRY79879.1"/>
    </source>
</evidence>
<gene>
    <name evidence="7" type="ORF">TCAL_16052</name>
</gene>
<dbReference type="Proteomes" id="UP000318571">
    <property type="component" value="Chromosome 6"/>
</dbReference>
<reference evidence="7 8" key="1">
    <citation type="journal article" date="2018" name="Nat. Ecol. Evol.">
        <title>Genomic signatures of mitonuclear coevolution across populations of Tigriopus californicus.</title>
        <authorList>
            <person name="Barreto F.S."/>
            <person name="Watson E.T."/>
            <person name="Lima T.G."/>
            <person name="Willett C.S."/>
            <person name="Edmands S."/>
            <person name="Li W."/>
            <person name="Burton R.S."/>
        </authorList>
    </citation>
    <scope>NUCLEOTIDE SEQUENCE [LARGE SCALE GENOMIC DNA]</scope>
    <source>
        <strain evidence="7 8">San Diego</strain>
    </source>
</reference>
<keyword evidence="2 5" id="KW-0863">Zinc-finger</keyword>
<keyword evidence="3" id="KW-0862">Zinc</keyword>
<evidence type="ECO:0000259" key="6">
    <source>
        <dbReference type="PROSITE" id="PS50950"/>
    </source>
</evidence>
<dbReference type="PANTHER" id="PTHR46600:SF11">
    <property type="entry name" value="THAP DOMAIN-CONTAINING PROTEIN 10"/>
    <property type="match status" value="1"/>
</dbReference>
<dbReference type="InterPro" id="IPR026516">
    <property type="entry name" value="THAP1/10"/>
</dbReference>
<dbReference type="SMART" id="SM00980">
    <property type="entry name" value="THAP"/>
    <property type="match status" value="1"/>
</dbReference>
<dbReference type="Gene3D" id="6.20.210.20">
    <property type="entry name" value="THAP domain"/>
    <property type="match status" value="1"/>
</dbReference>
<keyword evidence="1" id="KW-0479">Metal-binding</keyword>
<evidence type="ECO:0000256" key="5">
    <source>
        <dbReference type="PROSITE-ProRule" id="PRU00309"/>
    </source>
</evidence>
<dbReference type="PANTHER" id="PTHR46600">
    <property type="entry name" value="THAP DOMAIN-CONTAINING"/>
    <property type="match status" value="1"/>
</dbReference>
<dbReference type="PROSITE" id="PS50950">
    <property type="entry name" value="ZF_THAP"/>
    <property type="match status" value="1"/>
</dbReference>
<evidence type="ECO:0000256" key="4">
    <source>
        <dbReference type="ARBA" id="ARBA00023125"/>
    </source>
</evidence>
<dbReference type="InterPro" id="IPR006612">
    <property type="entry name" value="THAP_Znf"/>
</dbReference>
<dbReference type="EMBL" id="VCGU01000002">
    <property type="protein sequence ID" value="TRY79879.1"/>
    <property type="molecule type" value="Genomic_DNA"/>
</dbReference>
<evidence type="ECO:0000256" key="3">
    <source>
        <dbReference type="ARBA" id="ARBA00022833"/>
    </source>
</evidence>
<evidence type="ECO:0000256" key="2">
    <source>
        <dbReference type="ARBA" id="ARBA00022771"/>
    </source>
</evidence>
<organism evidence="7 8">
    <name type="scientific">Tigriopus californicus</name>
    <name type="common">Marine copepod</name>
    <dbReference type="NCBI Taxonomy" id="6832"/>
    <lineage>
        <taxon>Eukaryota</taxon>
        <taxon>Metazoa</taxon>
        <taxon>Ecdysozoa</taxon>
        <taxon>Arthropoda</taxon>
        <taxon>Crustacea</taxon>
        <taxon>Multicrustacea</taxon>
        <taxon>Hexanauplia</taxon>
        <taxon>Copepoda</taxon>
        <taxon>Harpacticoida</taxon>
        <taxon>Harpacticidae</taxon>
        <taxon>Tigriopus</taxon>
    </lineage>
</organism>
<keyword evidence="8" id="KW-1185">Reference proteome</keyword>
<dbReference type="GO" id="GO:0008270">
    <property type="term" value="F:zinc ion binding"/>
    <property type="evidence" value="ECO:0007669"/>
    <property type="project" value="UniProtKB-KW"/>
</dbReference>
<accession>A0A553PQB8</accession>